<keyword evidence="3" id="KW-0560">Oxidoreductase</keyword>
<dbReference type="InterPro" id="IPR045017">
    <property type="entry name" value="DECR2-like"/>
</dbReference>
<dbReference type="PANTHER" id="PTHR43296">
    <property type="entry name" value="PEROXISOMAL 2,4-DIENOYL-COA REDUCTASE"/>
    <property type="match status" value="1"/>
</dbReference>
<dbReference type="Gene3D" id="3.40.50.720">
    <property type="entry name" value="NAD(P)-binding Rossmann-like Domain"/>
    <property type="match status" value="1"/>
</dbReference>
<dbReference type="PRINTS" id="PR00081">
    <property type="entry name" value="GDHRDH"/>
</dbReference>
<dbReference type="PRINTS" id="PR00080">
    <property type="entry name" value="SDRFAMILY"/>
</dbReference>
<sequence length="274" mass="28423">MDFSGKTVVVVGGTSGINRGIAESFARAGAAVAVASRSQAKVDDTIVALQEAGAAKAIGRAFDVRDPALVSDGLAWFAAELGTIDVLVSGAAGNFPALAADMSVNAFKTVVDIDLMGTIHVLKAAYPFMSRPGGSIINISAPQAFLPYEGQAHVCAAKAGVDMITRSLSLEWSPEGIRINSVVPGYIEDTEGARRLAPTQDALEMVRRNIPLGRLGTKDDVANACLFLASDLATYISGQILSVDGALYQRGSGQLGQMIGDMLRAARPAGEIEG</sequence>
<evidence type="ECO:0000256" key="2">
    <source>
        <dbReference type="ARBA" id="ARBA00022857"/>
    </source>
</evidence>
<comment type="caution">
    <text evidence="4">The sequence shown here is derived from an EMBL/GenBank/DDBJ whole genome shotgun (WGS) entry which is preliminary data.</text>
</comment>
<dbReference type="AlphaFoldDB" id="A0A934MCG9"/>
<gene>
    <name evidence="4" type="ORF">ILP92_07035</name>
</gene>
<name>A0A934MCG9_9RHOB</name>
<dbReference type="GO" id="GO:0009062">
    <property type="term" value="P:fatty acid catabolic process"/>
    <property type="evidence" value="ECO:0007669"/>
    <property type="project" value="InterPro"/>
</dbReference>
<accession>A0A934MCG9</accession>
<dbReference type="NCBIfam" id="NF005752">
    <property type="entry name" value="PRK07576.1"/>
    <property type="match status" value="1"/>
</dbReference>
<dbReference type="GO" id="GO:0008670">
    <property type="term" value="F:2,4-dienoyl-CoA reductase (NADPH) activity"/>
    <property type="evidence" value="ECO:0007669"/>
    <property type="project" value="InterPro"/>
</dbReference>
<dbReference type="EMBL" id="JAEKPD010000006">
    <property type="protein sequence ID" value="MBJ3762495.1"/>
    <property type="molecule type" value="Genomic_DNA"/>
</dbReference>
<dbReference type="PANTHER" id="PTHR43296:SF2">
    <property type="entry name" value="PEROXISOMAL 2,4-DIENOYL-COA REDUCTASE [(3E)-ENOYL-COA-PRODUCING]"/>
    <property type="match status" value="1"/>
</dbReference>
<evidence type="ECO:0000256" key="3">
    <source>
        <dbReference type="ARBA" id="ARBA00023002"/>
    </source>
</evidence>
<proteinExistence type="inferred from homology"/>
<evidence type="ECO:0000313" key="4">
    <source>
        <dbReference type="EMBL" id="MBJ3762495.1"/>
    </source>
</evidence>
<dbReference type="InterPro" id="IPR002347">
    <property type="entry name" value="SDR_fam"/>
</dbReference>
<evidence type="ECO:0000313" key="5">
    <source>
        <dbReference type="Proteomes" id="UP000642488"/>
    </source>
</evidence>
<reference evidence="4" key="1">
    <citation type="submission" date="2020-12" db="EMBL/GenBank/DDBJ databases">
        <title>Bacterial taxonomy.</title>
        <authorList>
            <person name="Pan X."/>
        </authorList>
    </citation>
    <scope>NUCLEOTIDE SEQUENCE</scope>
    <source>
        <strain evidence="4">KCTC 52957</strain>
    </source>
</reference>
<dbReference type="Pfam" id="PF13561">
    <property type="entry name" value="adh_short_C2"/>
    <property type="match status" value="1"/>
</dbReference>
<keyword evidence="2" id="KW-0521">NADP</keyword>
<keyword evidence="5" id="KW-1185">Reference proteome</keyword>
<dbReference type="SUPFAM" id="SSF51735">
    <property type="entry name" value="NAD(P)-binding Rossmann-fold domains"/>
    <property type="match status" value="1"/>
</dbReference>
<organism evidence="4 5">
    <name type="scientific">Palleronia pontilimi</name>
    <dbReference type="NCBI Taxonomy" id="1964209"/>
    <lineage>
        <taxon>Bacteria</taxon>
        <taxon>Pseudomonadati</taxon>
        <taxon>Pseudomonadota</taxon>
        <taxon>Alphaproteobacteria</taxon>
        <taxon>Rhodobacterales</taxon>
        <taxon>Roseobacteraceae</taxon>
        <taxon>Palleronia</taxon>
    </lineage>
</organism>
<dbReference type="InterPro" id="IPR036291">
    <property type="entry name" value="NAD(P)-bd_dom_sf"/>
</dbReference>
<evidence type="ECO:0000256" key="1">
    <source>
        <dbReference type="ARBA" id="ARBA00006484"/>
    </source>
</evidence>
<dbReference type="Proteomes" id="UP000642488">
    <property type="component" value="Unassembled WGS sequence"/>
</dbReference>
<comment type="similarity">
    <text evidence="1">Belongs to the short-chain dehydrogenases/reductases (SDR) family.</text>
</comment>
<dbReference type="FunFam" id="3.40.50.720:FF:000084">
    <property type="entry name" value="Short-chain dehydrogenase reductase"/>
    <property type="match status" value="1"/>
</dbReference>
<protein>
    <submittedName>
        <fullName evidence="4">SDR family oxidoreductase</fullName>
    </submittedName>
</protein>